<proteinExistence type="predicted"/>
<dbReference type="RefSeq" id="WP_006924314.1">
    <property type="nucleotide sequence ID" value="NZ_JH725025.1"/>
</dbReference>
<dbReference type="Gene3D" id="2.160.20.10">
    <property type="entry name" value="Single-stranded right-handed beta-helix, Pectin lyase-like"/>
    <property type="match status" value="1"/>
</dbReference>
<dbReference type="Pfam" id="PF13332">
    <property type="entry name" value="Fil_haemagg_2"/>
    <property type="match status" value="5"/>
</dbReference>
<dbReference type="HOGENOM" id="CLU_000043_2_2_5"/>
<dbReference type="Pfam" id="PF05860">
    <property type="entry name" value="TPS"/>
    <property type="match status" value="1"/>
</dbReference>
<feature type="region of interest" description="Disordered" evidence="1">
    <location>
        <begin position="1674"/>
        <end position="1701"/>
    </location>
</feature>
<name>J1J450_9HYPH</name>
<dbReference type="InterPro" id="IPR008638">
    <property type="entry name" value="FhaB/CdiA-like_TPS"/>
</dbReference>
<dbReference type="InterPro" id="IPR012334">
    <property type="entry name" value="Pectin_lyas_fold"/>
</dbReference>
<dbReference type="PATRIC" id="fig|1094563.3.peg.1523"/>
<organism evidence="3 4">
    <name type="scientific">Candidatus Bartonella washoeensis Sb944nv</name>
    <dbReference type="NCBI Taxonomy" id="1094563"/>
    <lineage>
        <taxon>Bacteria</taxon>
        <taxon>Pseudomonadati</taxon>
        <taxon>Pseudomonadota</taxon>
        <taxon>Alphaproteobacteria</taxon>
        <taxon>Hyphomicrobiales</taxon>
        <taxon>Bartonellaceae</taxon>
        <taxon>Bartonella</taxon>
    </lineage>
</organism>
<protein>
    <submittedName>
        <fullName evidence="3">Filamentous hemagglutinin family domain-containing protein</fullName>
    </submittedName>
</protein>
<keyword evidence="4" id="KW-1185">Reference proteome</keyword>
<dbReference type="EMBL" id="AILU01000036">
    <property type="protein sequence ID" value="EJF78450.1"/>
    <property type="molecule type" value="Genomic_DNA"/>
</dbReference>
<accession>J1J450</accession>
<dbReference type="SUPFAM" id="SSF51126">
    <property type="entry name" value="Pectin lyase-like"/>
    <property type="match status" value="1"/>
</dbReference>
<dbReference type="InterPro" id="IPR011050">
    <property type="entry name" value="Pectin_lyase_fold/virulence"/>
</dbReference>
<dbReference type="eggNOG" id="COG3210">
    <property type="taxonomic scope" value="Bacteria"/>
</dbReference>
<evidence type="ECO:0000256" key="1">
    <source>
        <dbReference type="SAM" id="MobiDB-lite"/>
    </source>
</evidence>
<evidence type="ECO:0000313" key="4">
    <source>
        <dbReference type="Proteomes" id="UP000008947"/>
    </source>
</evidence>
<feature type="domain" description="Filamentous haemagglutinin FhaB/tRNA nuclease CdiA-like TPS" evidence="2">
    <location>
        <begin position="63"/>
        <end position="185"/>
    </location>
</feature>
<sequence length="2706" mass="285713">MRYEKKANRENLLSVLVSSTMLKKVLFGGFGLSFLLQPLAVQAQISVDSNAGAVHQPDIVAAPNGVPSIDIVTPNGKGLSHNKYHDFNIDNPGVILNNHAQEVGQSQLGGIMPGNPHLHYSGSAKVILNEVTSGKRSALNGPAEVFGHQADVIIANPNGISCDGCGFINTPHATLTTGVPEIDASGFLKGFEVKGGDMTFGAKGANFFSGKGSVDIVDIVSRTVHFEGVVAGREIGVTAGTGHFDYASREMKELTDITGKPEYAIDGSALGALQADRIKLVATEKGVGVRMRHDMATNAGQLQLSADGKLSLKNVFGHGGVVLKSKSQSVLAKNITSKKNIEITAKKDVTLQTVAADSHVKIEVQDGLLSIAGNATSGGNMELSSRQTLKVSGLGSGADMALEAGGDLKIEGIVLAQGNLKAHASGDIQAQLLAGGVDMAATGAIGVVVLGTKGDVDLQSSQGAIVAESVYGAGDITLVSHNGLSVSQTILSHQNIAIHAQPNTNTSVHFGQLLANGDANIKGGAVDFTSLITRGDTILTVGSLDAGTLITGIVEGGEIGDLVLDENGSLFITAQEGIKVKQIVSGGNIELLAGNDIYYDHVMGYGTATLTSVSGGISIEHELSVRGDVRLTATTLDLSNDRSHIHTPQTLFLKGDTIDISGSTLIYGGLDFNSIKALEIRHALLRAITQEDGTGDILFIAPSVMADKDTSVLAARDFVIKAGALENSGQLASGQDLVFTVTGDVTNNKTGLIYAGGSGALKVDGTVLNDFAAILAEGDLFFVNAQGTGKSLSLVNKAGLIQAGGTLAIQTKSLKNQADSTPEIIKTSQNATISFQKPERFDSIENAILYHTTSVVHDFGIKEKWGVSYKEVECSGDTCDLHIKNFLPNKEATYGKITLKDAVMYKTFTWKESENLLFYQGYRWNNLSHMTEKTVTEAFSHKPTIQGMIQSSGNLIINADTIDNHYSIIRVEGNADIHANVLSNLGATAYKNTFMGCNANTDYYCYAYNADGSRNVALDIASNGALRHISSEIADTVSGLVQAGGTLNLVVETLNNMAAEGSITGDAHFKAQAVGGDPLGALSGLTAAGALFTPNIAIDGTAGVSDGSSLPLPKPQSGGVGGTLPKQNFLYETRAQFLDVGKFYGSAYYLNRIGYNPNREIFFLGDAYFEKQLIEKQLRDLVGQGLGKGSFIPGSDAIEQVKILLDKGAEYVRAHNLPFGDALSEEQLASLEAPMVIYVRQQVKGMDVYVPVLYIPEKDRASFVSAGALIMGDDVNITSQNTSNSTITNLGRIAAAHQLYVHGGDIFSQGGHFAAGGDAVLLAENNIGFEAGRTSVEGVETILNTDALSIGGNATVIAKQGIIASGVRIPTGGDLTMSTEEGNLTISSATTYHHSEHSDSTMHHKSQVNSGGSTTLVSGKNLNVLGSDVQAKESLHLQAEENVLIDATRNSMDNQNGSETSHVALHNGSHLSSGQDITVISSQDIHISASDIDAKGNIALGAQGEIAIGVREDERNYYFQSSDFSIDRQESIVRGSSIKAEGDITAVAGQDGRPHDLTITGSSVVAEGKVGLKASKDVLITNAEDSLHREISSYTDGGFLGGSSYYHETSDATQVVGSSVTGGEGIAVESGNDSKIIGSMLLAGKGKDTPEEQKQADISINAGGDIVIKGSQEHYDQQKQSSESGFLHEESSDKSESHTTTVSSILGATGNIGMEAQRDAKVSASHLLSGQDIAVSAEDLTIDGMTDHHSSHSEEHETGFGVGSGDGFVSFYGSEGKTQNEESFEYQGSSLNTDGTLNMTAKKKDVTIVGSDLAGKDVHLTAVGDVNVLVGHKSHRLNSQEEREGFGFQFEKSSSSASVGVGVASTKDTGDQWEIASVQSHITAKKDVQFNADHDVNLQAADVLANRDVNIEAGNNITLETSYDTSNAKEKHEKSFAGVTGSINVSILGTVQDVKNAAKRFDHGDTKHKIGNGIIVGLKGHDLYNKGKDLYNGIKGDSPKDALANMADVSANVTVGFKTEKAEASSQFSTAVTGTIDAWRSVNMQAHKGSIHGVGADIIAGTNSDYALDNDVQSGNINLEAGKHITFESAQNTQSTQNRSESASVNFGYSYGTGGPGATGNTAFSQGEGSSEEVQQKNRHIIGTGTVHTISQGNTTLAGAVVSGNQVKVDVGGDLTIVSRSDTGQTSSKQNSFSIGFNSGKKDDAATTNISLNKDKSFSDYHSVVEQSGIKAGDGGFKINVKDKTTLTGGLISSTAPTEKNSLITGSISASDITNSAHAQASNDGISISASGPMYQGKYGIAKNIAKNALDHAKAKDSKEGETKSAISDGTIIITDEAGQKALTGQDVEQAISSFNRDIATAHQGVQQLDVGKLEQIVRENREMATQLLEEGFKYSDEAYKTMFIKEHPIAVVNRDEKGNIIYRKDKHGQYITDSRGQKIPHFHYLTAEEKEHLQAGSDGEVHVSFNGIFTPPEEAAVYAEQHAKNQNEPLYFVVFPEADSAISELMVAGYQKFMENNFWGLTNSTQEAQNLMNAYGNTGLELYGHSRGGMTLGNMLYSFKQKGVHGIADNTTINLFGPAYNAQDMANTLNFKQKGVHGIADNTNINFYGSAFNALVASAFLTYVSDGKQTTVGLENHKYDFVGGVIGGNLATFSKVPAGSNWWKETWKMFSDPINVHTCLGDAGPKCRNIYGLSNRVKVPLRSKK</sequence>
<dbReference type="Proteomes" id="UP000008947">
    <property type="component" value="Unassembled WGS sequence"/>
</dbReference>
<feature type="compositionally biased region" description="Basic and acidic residues" evidence="1">
    <location>
        <begin position="1686"/>
        <end position="1697"/>
    </location>
</feature>
<gene>
    <name evidence="3" type="ORF">MCQ_01294</name>
</gene>
<reference evidence="3 4" key="1">
    <citation type="submission" date="2012-03" db="EMBL/GenBank/DDBJ databases">
        <title>The Genome Sequence of Bartonella washoensis Sb944nv.</title>
        <authorList>
            <consortium name="The Broad Institute Genome Sequencing Platform"/>
            <consortium name="The Broad Institute Genome Sequencing Center for Infectious Disease"/>
            <person name="Feldgarden M."/>
            <person name="Kirby J."/>
            <person name="Kosoy M."/>
            <person name="Birtles R."/>
            <person name="Probert W.S."/>
            <person name="Chiaraviglio L."/>
            <person name="Young S.K."/>
            <person name="Zeng Q."/>
            <person name="Gargeya S."/>
            <person name="Fitzgerald M."/>
            <person name="Haas B."/>
            <person name="Abouelleil A."/>
            <person name="Alvarado L."/>
            <person name="Arachchi H.M."/>
            <person name="Berlin A."/>
            <person name="Chapman S.B."/>
            <person name="Gearin G."/>
            <person name="Goldberg J."/>
            <person name="Griggs A."/>
            <person name="Gujja S."/>
            <person name="Hansen M."/>
            <person name="Heiman D."/>
            <person name="Howarth C."/>
            <person name="Larimer J."/>
            <person name="Lui A."/>
            <person name="MacDonald P.J.P."/>
            <person name="McCowen C."/>
            <person name="Montmayeur A."/>
            <person name="Murphy C."/>
            <person name="Neiman D."/>
            <person name="Pearson M."/>
            <person name="Priest M."/>
            <person name="Roberts A."/>
            <person name="Saif S."/>
            <person name="Shea T."/>
            <person name="Sisk P."/>
            <person name="Stolte C."/>
            <person name="Sykes S."/>
            <person name="Wortman J."/>
            <person name="Nusbaum C."/>
            <person name="Birren B."/>
        </authorList>
    </citation>
    <scope>NUCLEOTIDE SEQUENCE [LARGE SCALE GENOMIC DNA]</scope>
    <source>
        <strain evidence="3 4">Sb944nv</strain>
    </source>
</reference>
<dbReference type="SMART" id="SM00912">
    <property type="entry name" value="Haemagg_act"/>
    <property type="match status" value="1"/>
</dbReference>
<dbReference type="GO" id="GO:0003824">
    <property type="term" value="F:catalytic activity"/>
    <property type="evidence" value="ECO:0007669"/>
    <property type="project" value="UniProtKB-ARBA"/>
</dbReference>
<comment type="caution">
    <text evidence="3">The sequence shown here is derived from an EMBL/GenBank/DDBJ whole genome shotgun (WGS) entry which is preliminary data.</text>
</comment>
<dbReference type="NCBIfam" id="TIGR01901">
    <property type="entry name" value="adhes_NPXG"/>
    <property type="match status" value="1"/>
</dbReference>
<evidence type="ECO:0000259" key="2">
    <source>
        <dbReference type="SMART" id="SM00912"/>
    </source>
</evidence>
<evidence type="ECO:0000313" key="3">
    <source>
        <dbReference type="EMBL" id="EJF78450.1"/>
    </source>
</evidence>
<dbReference type="InterPro" id="IPR025157">
    <property type="entry name" value="Hemagglutinin_rpt"/>
</dbReference>